<organism evidence="1 2">
    <name type="scientific">Zopfia rhizophila CBS 207.26</name>
    <dbReference type="NCBI Taxonomy" id="1314779"/>
    <lineage>
        <taxon>Eukaryota</taxon>
        <taxon>Fungi</taxon>
        <taxon>Dikarya</taxon>
        <taxon>Ascomycota</taxon>
        <taxon>Pezizomycotina</taxon>
        <taxon>Dothideomycetes</taxon>
        <taxon>Dothideomycetes incertae sedis</taxon>
        <taxon>Zopfiaceae</taxon>
        <taxon>Zopfia</taxon>
    </lineage>
</organism>
<evidence type="ECO:0000313" key="2">
    <source>
        <dbReference type="Proteomes" id="UP000800200"/>
    </source>
</evidence>
<name>A0A6A6ELY7_9PEZI</name>
<evidence type="ECO:0008006" key="3">
    <source>
        <dbReference type="Google" id="ProtNLM"/>
    </source>
</evidence>
<gene>
    <name evidence="1" type="ORF">K469DRAFT_735296</name>
</gene>
<reference evidence="1" key="1">
    <citation type="journal article" date="2020" name="Stud. Mycol.">
        <title>101 Dothideomycetes genomes: a test case for predicting lifestyles and emergence of pathogens.</title>
        <authorList>
            <person name="Haridas S."/>
            <person name="Albert R."/>
            <person name="Binder M."/>
            <person name="Bloem J."/>
            <person name="Labutti K."/>
            <person name="Salamov A."/>
            <person name="Andreopoulos B."/>
            <person name="Baker S."/>
            <person name="Barry K."/>
            <person name="Bills G."/>
            <person name="Bluhm B."/>
            <person name="Cannon C."/>
            <person name="Castanera R."/>
            <person name="Culley D."/>
            <person name="Daum C."/>
            <person name="Ezra D."/>
            <person name="Gonzalez J."/>
            <person name="Henrissat B."/>
            <person name="Kuo A."/>
            <person name="Liang C."/>
            <person name="Lipzen A."/>
            <person name="Lutzoni F."/>
            <person name="Magnuson J."/>
            <person name="Mondo S."/>
            <person name="Nolan M."/>
            <person name="Ohm R."/>
            <person name="Pangilinan J."/>
            <person name="Park H.-J."/>
            <person name="Ramirez L."/>
            <person name="Alfaro M."/>
            <person name="Sun H."/>
            <person name="Tritt A."/>
            <person name="Yoshinaga Y."/>
            <person name="Zwiers L.-H."/>
            <person name="Turgeon B."/>
            <person name="Goodwin S."/>
            <person name="Spatafora J."/>
            <person name="Crous P."/>
            <person name="Grigoriev I."/>
        </authorList>
    </citation>
    <scope>NUCLEOTIDE SEQUENCE</scope>
    <source>
        <strain evidence="1">CBS 207.26</strain>
    </source>
</reference>
<dbReference type="OrthoDB" id="409543at2759"/>
<keyword evidence="2" id="KW-1185">Reference proteome</keyword>
<dbReference type="Proteomes" id="UP000800200">
    <property type="component" value="Unassembled WGS sequence"/>
</dbReference>
<dbReference type="EMBL" id="ML994615">
    <property type="protein sequence ID" value="KAF2192185.1"/>
    <property type="molecule type" value="Genomic_DNA"/>
</dbReference>
<dbReference type="GO" id="GO:0016757">
    <property type="term" value="F:glycosyltransferase activity"/>
    <property type="evidence" value="ECO:0007669"/>
    <property type="project" value="InterPro"/>
</dbReference>
<dbReference type="SUPFAM" id="SSF53448">
    <property type="entry name" value="Nucleotide-diphospho-sugar transferases"/>
    <property type="match status" value="1"/>
</dbReference>
<protein>
    <recommendedName>
        <fullName evidence="3">Capsule polysaccharide biosynthesis protein</fullName>
    </recommendedName>
</protein>
<dbReference type="InterPro" id="IPR029044">
    <property type="entry name" value="Nucleotide-diphossugar_trans"/>
</dbReference>
<dbReference type="AlphaFoldDB" id="A0A6A6ELY7"/>
<evidence type="ECO:0000313" key="1">
    <source>
        <dbReference type="EMBL" id="KAF2192185.1"/>
    </source>
</evidence>
<sequence>MYCLRPFLGPYPYLNLSIPEEFRSNLKPVDTLDKRTDGEILDFLTKHVPVTSEKNCWTYWHAGLLSMLAWCQRNIISWVRLLGPCWTVRVLDSVPDSPNNALTWIELELLPESFVNGTMDGPYTGSHSADFLRSAALYSYGGVWMDVGCVLIQHLDKICWDNLEDPESSFTISVPWMCGQVMANHFVAARKVDPFIKRWHYLFIHFWHGRNNHSGIIESPLTTFVKDVKFEESIARGFKWDFKVDQITLVDNVGQVVAWLRLCMLKEPNGGFNGVEYWANKVLLFDSLTENWGAEHIVGFEGQKLFDVLATKRDGDEEIEGWKIAYKATWRLLTKSSMQKITHAKGFTASPTLGMLLDMKEDEGKDIEHGTFAELLRHGSVYFEQTRDEIDYVKAKRPPPEVIIRKGLYEV</sequence>
<proteinExistence type="predicted"/>
<dbReference type="Pfam" id="PF05704">
    <property type="entry name" value="Caps_synth"/>
    <property type="match status" value="1"/>
</dbReference>
<accession>A0A6A6ELY7</accession>
<dbReference type="InterPro" id="IPR008441">
    <property type="entry name" value="AfumC-like_glycosyl_Trfase"/>
</dbReference>
<dbReference type="Gene3D" id="3.90.550.20">
    <property type="match status" value="1"/>
</dbReference>